<protein>
    <submittedName>
        <fullName evidence="1">Uncharacterized protein</fullName>
    </submittedName>
</protein>
<sequence>MPVDIDWNALCEELLGVRLTETDICGASLRVHFIITHFSHLPPEVLDELWSWEQLHVGRPTKSLPHALVPIDEILPPDALRSRPTISATPTYLDLLSVQPLTSSNPLSVPTTSYVNPLSLHLDVSLATSLGPKFRTSILPSLESFIFVTMPMQTNTSTQLDLPPAISRDRQDLRQPRLLLPPPPLFPTPTPSQTNVLHVSHAVPTTVREEQPKRKRVSITHRFSTCGDM</sequence>
<gene>
    <name evidence="1" type="ORF">CK203_095337</name>
</gene>
<name>A0A438E740_VITVI</name>
<dbReference type="Proteomes" id="UP000288805">
    <property type="component" value="Unassembled WGS sequence"/>
</dbReference>
<reference evidence="1 2" key="1">
    <citation type="journal article" date="2018" name="PLoS Genet.">
        <title>Population sequencing reveals clonal diversity and ancestral inbreeding in the grapevine cultivar Chardonnay.</title>
        <authorList>
            <person name="Roach M.J."/>
            <person name="Johnson D.L."/>
            <person name="Bohlmann J."/>
            <person name="van Vuuren H.J."/>
            <person name="Jones S.J."/>
            <person name="Pretorius I.S."/>
            <person name="Schmidt S.A."/>
            <person name="Borneman A.R."/>
        </authorList>
    </citation>
    <scope>NUCLEOTIDE SEQUENCE [LARGE SCALE GENOMIC DNA]</scope>
    <source>
        <strain evidence="2">cv. Chardonnay</strain>
        <tissue evidence="1">Leaf</tissue>
    </source>
</reference>
<evidence type="ECO:0000313" key="1">
    <source>
        <dbReference type="EMBL" id="RVW43479.1"/>
    </source>
</evidence>
<organism evidence="1 2">
    <name type="scientific">Vitis vinifera</name>
    <name type="common">Grape</name>
    <dbReference type="NCBI Taxonomy" id="29760"/>
    <lineage>
        <taxon>Eukaryota</taxon>
        <taxon>Viridiplantae</taxon>
        <taxon>Streptophyta</taxon>
        <taxon>Embryophyta</taxon>
        <taxon>Tracheophyta</taxon>
        <taxon>Spermatophyta</taxon>
        <taxon>Magnoliopsida</taxon>
        <taxon>eudicotyledons</taxon>
        <taxon>Gunneridae</taxon>
        <taxon>Pentapetalae</taxon>
        <taxon>rosids</taxon>
        <taxon>Vitales</taxon>
        <taxon>Vitaceae</taxon>
        <taxon>Viteae</taxon>
        <taxon>Vitis</taxon>
    </lineage>
</organism>
<dbReference type="EMBL" id="QGNW01001380">
    <property type="protein sequence ID" value="RVW43479.1"/>
    <property type="molecule type" value="Genomic_DNA"/>
</dbReference>
<proteinExistence type="predicted"/>
<comment type="caution">
    <text evidence="1">The sequence shown here is derived from an EMBL/GenBank/DDBJ whole genome shotgun (WGS) entry which is preliminary data.</text>
</comment>
<dbReference type="AlphaFoldDB" id="A0A438E740"/>
<accession>A0A438E740</accession>
<evidence type="ECO:0000313" key="2">
    <source>
        <dbReference type="Proteomes" id="UP000288805"/>
    </source>
</evidence>